<dbReference type="AlphaFoldDB" id="A0A918R0I0"/>
<comment type="caution">
    <text evidence="3">The sequence shown here is derived from an EMBL/GenBank/DDBJ whole genome shotgun (WGS) entry which is preliminary data.</text>
</comment>
<proteinExistence type="predicted"/>
<evidence type="ECO:0000256" key="2">
    <source>
        <dbReference type="SAM" id="SignalP"/>
    </source>
</evidence>
<feature type="compositionally biased region" description="Low complexity" evidence="1">
    <location>
        <begin position="19"/>
        <end position="28"/>
    </location>
</feature>
<feature type="compositionally biased region" description="Low complexity" evidence="1">
    <location>
        <begin position="102"/>
        <end position="120"/>
    </location>
</feature>
<reference evidence="3" key="1">
    <citation type="journal article" date="2014" name="Int. J. Syst. Evol. Microbiol.">
        <title>Complete genome sequence of Corynebacterium casei LMG S-19264T (=DSM 44701T), isolated from a smear-ripened cheese.</title>
        <authorList>
            <consortium name="US DOE Joint Genome Institute (JGI-PGF)"/>
            <person name="Walter F."/>
            <person name="Albersmeier A."/>
            <person name="Kalinowski J."/>
            <person name="Ruckert C."/>
        </authorList>
    </citation>
    <scope>NUCLEOTIDE SEQUENCE</scope>
    <source>
        <strain evidence="3">JCM 5016</strain>
    </source>
</reference>
<reference evidence="3" key="2">
    <citation type="submission" date="2020-09" db="EMBL/GenBank/DDBJ databases">
        <authorList>
            <person name="Sun Q."/>
            <person name="Ohkuma M."/>
        </authorList>
    </citation>
    <scope>NUCLEOTIDE SEQUENCE</scope>
    <source>
        <strain evidence="3">JCM 5016</strain>
    </source>
</reference>
<keyword evidence="4" id="KW-1185">Reference proteome</keyword>
<dbReference type="RefSeq" id="WP_190056566.1">
    <property type="nucleotide sequence ID" value="NZ_BMWH01000004.1"/>
</dbReference>
<dbReference type="EMBL" id="BMWH01000004">
    <property type="protein sequence ID" value="GGZ78764.1"/>
    <property type="molecule type" value="Genomic_DNA"/>
</dbReference>
<sequence>MRKLQQVALVVAAAGGLSAVGAGPSSAATLAAPNGPAPAPVSQPDARAASATSSQATTQTYGSMAPRQAAPQQTAPQQTAPQQTAPQRGTQVAPQVNPQLNPQISPQITPQAPQTQQSQQGGSVYQNNLFRPYQECSPQTLLDANVPIAILAASQTRGVECTQANSQANSLASATGLHQ</sequence>
<organism evidence="3 4">
    <name type="scientific">Streptomyces echinoruber</name>
    <dbReference type="NCBI Taxonomy" id="68898"/>
    <lineage>
        <taxon>Bacteria</taxon>
        <taxon>Bacillati</taxon>
        <taxon>Actinomycetota</taxon>
        <taxon>Actinomycetes</taxon>
        <taxon>Kitasatosporales</taxon>
        <taxon>Streptomycetaceae</taxon>
        <taxon>Streptomyces</taxon>
    </lineage>
</organism>
<gene>
    <name evidence="3" type="ORF">GCM10010389_15380</name>
</gene>
<evidence type="ECO:0000313" key="4">
    <source>
        <dbReference type="Proteomes" id="UP000623010"/>
    </source>
</evidence>
<accession>A0A918R0I0</accession>
<dbReference type="Proteomes" id="UP000623010">
    <property type="component" value="Unassembled WGS sequence"/>
</dbReference>
<evidence type="ECO:0000256" key="1">
    <source>
        <dbReference type="SAM" id="MobiDB-lite"/>
    </source>
</evidence>
<feature type="region of interest" description="Disordered" evidence="1">
    <location>
        <begin position="19"/>
        <end position="122"/>
    </location>
</feature>
<name>A0A918R0I0_9ACTN</name>
<feature type="signal peptide" evidence="2">
    <location>
        <begin position="1"/>
        <end position="27"/>
    </location>
</feature>
<evidence type="ECO:0000313" key="3">
    <source>
        <dbReference type="EMBL" id="GGZ78764.1"/>
    </source>
</evidence>
<protein>
    <submittedName>
        <fullName evidence="3">Uncharacterized protein</fullName>
    </submittedName>
</protein>
<feature type="chain" id="PRO_5037065428" evidence="2">
    <location>
        <begin position="28"/>
        <end position="179"/>
    </location>
</feature>
<feature type="compositionally biased region" description="Low complexity" evidence="1">
    <location>
        <begin position="48"/>
        <end position="91"/>
    </location>
</feature>
<keyword evidence="2" id="KW-0732">Signal</keyword>
<feature type="compositionally biased region" description="Polar residues" evidence="1">
    <location>
        <begin position="92"/>
        <end position="101"/>
    </location>
</feature>